<evidence type="ECO:0000256" key="8">
    <source>
        <dbReference type="RuleBase" id="RU003993"/>
    </source>
</evidence>
<feature type="active site" evidence="7">
    <location>
        <position position="117"/>
    </location>
</feature>
<keyword evidence="6 8" id="KW-0378">Hydrolase</keyword>
<feature type="transmembrane region" description="Helical" evidence="8">
    <location>
        <begin position="49"/>
        <end position="72"/>
    </location>
</feature>
<dbReference type="AlphaFoldDB" id="A0A1T4VZ95"/>
<dbReference type="OrthoDB" id="9802919at2"/>
<dbReference type="PANTHER" id="PTHR43390:SF1">
    <property type="entry name" value="CHLOROPLAST PROCESSING PEPTIDASE"/>
    <property type="match status" value="1"/>
</dbReference>
<organism evidence="11 12">
    <name type="scientific">Eubacterium uniforme</name>
    <dbReference type="NCBI Taxonomy" id="39495"/>
    <lineage>
        <taxon>Bacteria</taxon>
        <taxon>Bacillati</taxon>
        <taxon>Bacillota</taxon>
        <taxon>Clostridia</taxon>
        <taxon>Eubacteriales</taxon>
        <taxon>Eubacteriaceae</taxon>
        <taxon>Eubacterium</taxon>
    </lineage>
</organism>
<dbReference type="EMBL" id="FUXZ01000012">
    <property type="protein sequence ID" value="SKA69791.1"/>
    <property type="molecule type" value="Genomic_DNA"/>
</dbReference>
<comment type="similarity">
    <text evidence="3 9">Belongs to the peptidase S26 family.</text>
</comment>
<feature type="domain" description="Peptidase S26" evidence="10">
    <location>
        <begin position="52"/>
        <end position="203"/>
    </location>
</feature>
<evidence type="ECO:0000256" key="5">
    <source>
        <dbReference type="ARBA" id="ARBA00022670"/>
    </source>
</evidence>
<keyword evidence="8" id="KW-1133">Transmembrane helix</keyword>
<keyword evidence="12" id="KW-1185">Reference proteome</keyword>
<dbReference type="InterPro" id="IPR019757">
    <property type="entry name" value="Pept_S26A_signal_pept_1_Lys-AS"/>
</dbReference>
<dbReference type="GO" id="GO:0005886">
    <property type="term" value="C:plasma membrane"/>
    <property type="evidence" value="ECO:0007669"/>
    <property type="project" value="UniProtKB-SubCell"/>
</dbReference>
<dbReference type="InterPro" id="IPR019756">
    <property type="entry name" value="Pept_S26A_signal_pept_1_Ser-AS"/>
</dbReference>
<dbReference type="Pfam" id="PF10502">
    <property type="entry name" value="Peptidase_S26"/>
    <property type="match status" value="1"/>
</dbReference>
<gene>
    <name evidence="11" type="ORF">SAMN02745111_01911</name>
</gene>
<dbReference type="InterPro" id="IPR019758">
    <property type="entry name" value="Pept_S26A_signal_pept_1_CS"/>
</dbReference>
<dbReference type="InterPro" id="IPR019533">
    <property type="entry name" value="Peptidase_S26"/>
</dbReference>
<dbReference type="PANTHER" id="PTHR43390">
    <property type="entry name" value="SIGNAL PEPTIDASE I"/>
    <property type="match status" value="1"/>
</dbReference>
<dbReference type="CDD" id="cd06530">
    <property type="entry name" value="S26_SPase_I"/>
    <property type="match status" value="1"/>
</dbReference>
<evidence type="ECO:0000256" key="3">
    <source>
        <dbReference type="ARBA" id="ARBA00009370"/>
    </source>
</evidence>
<reference evidence="11 12" key="1">
    <citation type="submission" date="2017-02" db="EMBL/GenBank/DDBJ databases">
        <authorList>
            <person name="Peterson S.W."/>
        </authorList>
    </citation>
    <scope>NUCLEOTIDE SEQUENCE [LARGE SCALE GENOMIC DNA]</scope>
    <source>
        <strain evidence="11 12">ATCC 35992</strain>
    </source>
</reference>
<keyword evidence="8" id="KW-0472">Membrane</keyword>
<dbReference type="PRINTS" id="PR00727">
    <property type="entry name" value="LEADERPTASE"/>
</dbReference>
<dbReference type="InterPro" id="IPR036286">
    <property type="entry name" value="LexA/Signal_pep-like_sf"/>
</dbReference>
<dbReference type="InterPro" id="IPR000223">
    <property type="entry name" value="Pept_S26A_signal_pept_1"/>
</dbReference>
<dbReference type="GO" id="GO:0004252">
    <property type="term" value="F:serine-type endopeptidase activity"/>
    <property type="evidence" value="ECO:0007669"/>
    <property type="project" value="InterPro"/>
</dbReference>
<dbReference type="RefSeq" id="WP_078766753.1">
    <property type="nucleotide sequence ID" value="NZ_FUXZ01000012.1"/>
</dbReference>
<feature type="active site" evidence="7">
    <location>
        <position position="81"/>
    </location>
</feature>
<comment type="catalytic activity">
    <reaction evidence="1 8">
        <text>Cleavage of hydrophobic, N-terminal signal or leader sequences from secreted and periplasmic proteins.</text>
        <dbReference type="EC" id="3.4.21.89"/>
    </reaction>
</comment>
<evidence type="ECO:0000256" key="7">
    <source>
        <dbReference type="PIRSR" id="PIRSR600223-1"/>
    </source>
</evidence>
<comment type="subcellular location">
    <subcellularLocation>
        <location evidence="2">Cell membrane</location>
        <topology evidence="2">Single-pass type II membrane protein</topology>
    </subcellularLocation>
    <subcellularLocation>
        <location evidence="9">Membrane</location>
        <topology evidence="9">Single-pass type II membrane protein</topology>
    </subcellularLocation>
</comment>
<keyword evidence="8" id="KW-0812">Transmembrane</keyword>
<dbReference type="PROSITE" id="PS00761">
    <property type="entry name" value="SPASE_I_3"/>
    <property type="match status" value="1"/>
</dbReference>
<evidence type="ECO:0000259" key="10">
    <source>
        <dbReference type="Pfam" id="PF10502"/>
    </source>
</evidence>
<dbReference type="GO" id="GO:0009003">
    <property type="term" value="F:signal peptidase activity"/>
    <property type="evidence" value="ECO:0007669"/>
    <property type="project" value="UniProtKB-EC"/>
</dbReference>
<dbReference type="SUPFAM" id="SSF51306">
    <property type="entry name" value="LexA/Signal peptidase"/>
    <property type="match status" value="1"/>
</dbReference>
<dbReference type="EC" id="3.4.21.89" evidence="4 8"/>
<evidence type="ECO:0000256" key="6">
    <source>
        <dbReference type="ARBA" id="ARBA00022801"/>
    </source>
</evidence>
<evidence type="ECO:0000256" key="4">
    <source>
        <dbReference type="ARBA" id="ARBA00013208"/>
    </source>
</evidence>
<name>A0A1T4VZ95_9FIRM</name>
<proteinExistence type="inferred from homology"/>
<dbReference type="PROSITE" id="PS00501">
    <property type="entry name" value="SPASE_I_1"/>
    <property type="match status" value="1"/>
</dbReference>
<evidence type="ECO:0000256" key="9">
    <source>
        <dbReference type="RuleBase" id="RU362042"/>
    </source>
</evidence>
<evidence type="ECO:0000256" key="1">
    <source>
        <dbReference type="ARBA" id="ARBA00000677"/>
    </source>
</evidence>
<dbReference type="Proteomes" id="UP000190814">
    <property type="component" value="Unassembled WGS sequence"/>
</dbReference>
<dbReference type="NCBIfam" id="TIGR02227">
    <property type="entry name" value="sigpep_I_bact"/>
    <property type="match status" value="1"/>
</dbReference>
<dbReference type="PROSITE" id="PS00760">
    <property type="entry name" value="SPASE_I_2"/>
    <property type="match status" value="1"/>
</dbReference>
<dbReference type="GO" id="GO:0006465">
    <property type="term" value="P:signal peptide processing"/>
    <property type="evidence" value="ECO:0007669"/>
    <property type="project" value="InterPro"/>
</dbReference>
<dbReference type="STRING" id="39495.SAMN02745111_01911"/>
<evidence type="ECO:0000256" key="2">
    <source>
        <dbReference type="ARBA" id="ARBA00004401"/>
    </source>
</evidence>
<dbReference type="Gene3D" id="2.10.109.10">
    <property type="entry name" value="Umud Fragment, subunit A"/>
    <property type="match status" value="1"/>
</dbReference>
<evidence type="ECO:0000313" key="11">
    <source>
        <dbReference type="EMBL" id="SKA69791.1"/>
    </source>
</evidence>
<protein>
    <recommendedName>
        <fullName evidence="4 8">Signal peptidase I</fullName>
        <ecNumber evidence="4 8">3.4.21.89</ecNumber>
    </recommendedName>
</protein>
<sequence length="212" mass="23938">MIKEKNDKIEIESKIIKNVKEQDEIILPTALQIEDEISRLKNRRDYIHILFNTIASLIVVAAIAVLISSFLLPVLRVTGTSMTPTLTNGTVVVCKRTTSLKRGDIVAFYYNNKVLLKRVIGLPGDYIEVRTDGTVLVNNEAIDEPYIDGPSYGENDLTYPYQVPEDRYFVMGDHRSTSVDSRSKTIGCVSEEEVLGKVKMAIWPIDKFKILK</sequence>
<keyword evidence="5 8" id="KW-0645">Protease</keyword>
<accession>A0A1T4VZ95</accession>
<evidence type="ECO:0000313" key="12">
    <source>
        <dbReference type="Proteomes" id="UP000190814"/>
    </source>
</evidence>